<dbReference type="InParanoid" id="S8DHK7"/>
<name>S8DHK7_FOMSC</name>
<reference evidence="1 2" key="1">
    <citation type="journal article" date="2012" name="Science">
        <title>The Paleozoic origin of enzymatic lignin decomposition reconstructed from 31 fungal genomes.</title>
        <authorList>
            <person name="Floudas D."/>
            <person name="Binder M."/>
            <person name="Riley R."/>
            <person name="Barry K."/>
            <person name="Blanchette R.A."/>
            <person name="Henrissat B."/>
            <person name="Martinez A.T."/>
            <person name="Otillar R."/>
            <person name="Spatafora J.W."/>
            <person name="Yadav J.S."/>
            <person name="Aerts A."/>
            <person name="Benoit I."/>
            <person name="Boyd A."/>
            <person name="Carlson A."/>
            <person name="Copeland A."/>
            <person name="Coutinho P.M."/>
            <person name="de Vries R.P."/>
            <person name="Ferreira P."/>
            <person name="Findley K."/>
            <person name="Foster B."/>
            <person name="Gaskell J."/>
            <person name="Glotzer D."/>
            <person name="Gorecki P."/>
            <person name="Heitman J."/>
            <person name="Hesse C."/>
            <person name="Hori C."/>
            <person name="Igarashi K."/>
            <person name="Jurgens J.A."/>
            <person name="Kallen N."/>
            <person name="Kersten P."/>
            <person name="Kohler A."/>
            <person name="Kuees U."/>
            <person name="Kumar T.K.A."/>
            <person name="Kuo A."/>
            <person name="LaButti K."/>
            <person name="Larrondo L.F."/>
            <person name="Lindquist E."/>
            <person name="Ling A."/>
            <person name="Lombard V."/>
            <person name="Lucas S."/>
            <person name="Lundell T."/>
            <person name="Martin R."/>
            <person name="McLaughlin D.J."/>
            <person name="Morgenstern I."/>
            <person name="Morin E."/>
            <person name="Murat C."/>
            <person name="Nagy L.G."/>
            <person name="Nolan M."/>
            <person name="Ohm R.A."/>
            <person name="Patyshakuliyeva A."/>
            <person name="Rokas A."/>
            <person name="Ruiz-Duenas F.J."/>
            <person name="Sabat G."/>
            <person name="Salamov A."/>
            <person name="Samejima M."/>
            <person name="Schmutz J."/>
            <person name="Slot J.C."/>
            <person name="St John F."/>
            <person name="Stenlid J."/>
            <person name="Sun H."/>
            <person name="Sun S."/>
            <person name="Syed K."/>
            <person name="Tsang A."/>
            <person name="Wiebenga A."/>
            <person name="Young D."/>
            <person name="Pisabarro A."/>
            <person name="Eastwood D.C."/>
            <person name="Martin F."/>
            <person name="Cullen D."/>
            <person name="Grigoriev I.V."/>
            <person name="Hibbett D.S."/>
        </authorList>
    </citation>
    <scope>NUCLEOTIDE SEQUENCE</scope>
    <source>
        <strain evidence="2">FP-58527</strain>
    </source>
</reference>
<gene>
    <name evidence="1" type="ORF">FOMPIDRAFT_1021022</name>
</gene>
<sequence>ASRSLRRPRRISISVFGKYASGEQATGDSKTDRLLTIIYTDPARTNAAPIPKVGSFSQPPLGLQTGACDGSLAAKQLRKFGCCEHELSGADGAQIPGIRTLLTWRTRCACPVNEIEMATRHPADTTRYRRYRAHVTVGLSDTYEPVYIVSSYTVGQIASTTIKGKHSLTLCIDCSNSADFYAEQGCIGRKPGTVHVPDMSRNIAGLKQASALGYYWYIGRRRDNPIEREAIQQNAHCAYGLVR</sequence>
<dbReference type="EMBL" id="KE504558">
    <property type="protein sequence ID" value="EPS92472.1"/>
    <property type="molecule type" value="Genomic_DNA"/>
</dbReference>
<feature type="non-terminal residue" evidence="1">
    <location>
        <position position="1"/>
    </location>
</feature>
<evidence type="ECO:0000313" key="2">
    <source>
        <dbReference type="Proteomes" id="UP000015241"/>
    </source>
</evidence>
<keyword evidence="2" id="KW-1185">Reference proteome</keyword>
<evidence type="ECO:0000313" key="1">
    <source>
        <dbReference type="EMBL" id="EPS92472.1"/>
    </source>
</evidence>
<dbReference type="Proteomes" id="UP000015241">
    <property type="component" value="Unassembled WGS sequence"/>
</dbReference>
<dbReference type="AlphaFoldDB" id="S8DHK7"/>
<protein>
    <submittedName>
        <fullName evidence="1">Uncharacterized protein</fullName>
    </submittedName>
</protein>
<dbReference type="HOGENOM" id="CLU_1144907_0_0_1"/>
<organism evidence="1 2">
    <name type="scientific">Fomitopsis schrenkii</name>
    <name type="common">Brown rot fungus</name>
    <dbReference type="NCBI Taxonomy" id="2126942"/>
    <lineage>
        <taxon>Eukaryota</taxon>
        <taxon>Fungi</taxon>
        <taxon>Dikarya</taxon>
        <taxon>Basidiomycota</taxon>
        <taxon>Agaricomycotina</taxon>
        <taxon>Agaricomycetes</taxon>
        <taxon>Polyporales</taxon>
        <taxon>Fomitopsis</taxon>
    </lineage>
</organism>
<accession>S8DHK7</accession>
<proteinExistence type="predicted"/>